<dbReference type="KEGG" id="bph:Bphy_3638"/>
<dbReference type="EMBL" id="CP001044">
    <property type="protein sequence ID" value="ACC72774.1"/>
    <property type="molecule type" value="Genomic_DNA"/>
</dbReference>
<keyword evidence="4" id="KW-1185">Reference proteome</keyword>
<reference evidence="4" key="1">
    <citation type="journal article" date="2014" name="Stand. Genomic Sci.">
        <title>Complete genome sequence of Burkholderia phymatum STM815(T), a broad host range and efficient nitrogen-fixing symbiont of Mimosa species.</title>
        <authorList>
            <person name="Moulin L."/>
            <person name="Klonowska A."/>
            <person name="Caroline B."/>
            <person name="Booth K."/>
            <person name="Vriezen J.A."/>
            <person name="Melkonian R."/>
            <person name="James E.K."/>
            <person name="Young J.P."/>
            <person name="Bena G."/>
            <person name="Hauser L."/>
            <person name="Land M."/>
            <person name="Kyrpides N."/>
            <person name="Bruce D."/>
            <person name="Chain P."/>
            <person name="Copeland A."/>
            <person name="Pitluck S."/>
            <person name="Woyke T."/>
            <person name="Lizotte-Waniewski M."/>
            <person name="Bristow J."/>
            <person name="Riley M."/>
        </authorList>
    </citation>
    <scope>NUCLEOTIDE SEQUENCE [LARGE SCALE GENOMIC DNA]</scope>
    <source>
        <strain evidence="4">DSM 17167 / CIP 108236 / LMG 21445 / STM815</strain>
    </source>
</reference>
<feature type="domain" description="Immunity protein 71" evidence="2">
    <location>
        <begin position="10"/>
        <end position="182"/>
    </location>
</feature>
<dbReference type="eggNOG" id="ENOG50316HA">
    <property type="taxonomic scope" value="Bacteria"/>
</dbReference>
<dbReference type="AlphaFoldDB" id="B2JM84"/>
<gene>
    <name evidence="3" type="ordered locus">Bphy_3638</name>
</gene>
<name>B2JM84_PARP8</name>
<organism evidence="3 4">
    <name type="scientific">Paraburkholderia phymatum (strain DSM 17167 / CIP 108236 / LMG 21445 / STM815)</name>
    <name type="common">Burkholderia phymatum</name>
    <dbReference type="NCBI Taxonomy" id="391038"/>
    <lineage>
        <taxon>Bacteria</taxon>
        <taxon>Pseudomonadati</taxon>
        <taxon>Pseudomonadota</taxon>
        <taxon>Betaproteobacteria</taxon>
        <taxon>Burkholderiales</taxon>
        <taxon>Burkholderiaceae</taxon>
        <taxon>Paraburkholderia</taxon>
    </lineage>
</organism>
<dbReference type="OrthoDB" id="6670599at2"/>
<evidence type="ECO:0000313" key="3">
    <source>
        <dbReference type="EMBL" id="ACC72774.1"/>
    </source>
</evidence>
<dbReference type="STRING" id="391038.Bphy_3638"/>
<dbReference type="InterPro" id="IPR028966">
    <property type="entry name" value="Imm72"/>
</dbReference>
<sequence>MSAFIYVAGKNDDDARDRAFYLLKKYTSATLLQRAIDLYREFLRDFEREIKRPEVEIDYSDDLVRFMRFLQPMEYAEPLLTNPTRRAEAFDMLRDSVKFSSYIWGRKYEELGADDPNDLFYKIGYRRNPEDSIGVFGKANLSSSLLSVALTTINKASVLYLSDKHDARSIKRWTYESIFFDDLPSNAIPPIRFPAQFSKCPPRNEDNTGEVWSGRQIPVTGIWEPWAINPKIGVRCPNYYLVGDTASQYQFEGTDTLEDVRWRLIWKDSRYASGQTPYEEDEYFAPDPSANLNAPIMRKASPGEVCPESGEWFAPNLNNKTFTMNAGEIMPGPELGSTGAVIWYLKPRSDSGSAL</sequence>
<dbReference type="Proteomes" id="UP000001192">
    <property type="component" value="Chromosome 2"/>
</dbReference>
<proteinExistence type="predicted"/>
<dbReference type="InterPro" id="IPR028950">
    <property type="entry name" value="Imm71"/>
</dbReference>
<dbReference type="Pfam" id="PF15602">
    <property type="entry name" value="Imm71"/>
    <property type="match status" value="1"/>
</dbReference>
<protein>
    <recommendedName>
        <fullName evidence="5">Immunity protein 72 domain-containing protein</fullName>
    </recommendedName>
</protein>
<evidence type="ECO:0000259" key="1">
    <source>
        <dbReference type="Pfam" id="PF15584"/>
    </source>
</evidence>
<dbReference type="Pfam" id="PF15584">
    <property type="entry name" value="Imm72"/>
    <property type="match status" value="1"/>
</dbReference>
<feature type="domain" description="Immunity protein 72" evidence="1">
    <location>
        <begin position="202"/>
        <end position="284"/>
    </location>
</feature>
<evidence type="ECO:0008006" key="5">
    <source>
        <dbReference type="Google" id="ProtNLM"/>
    </source>
</evidence>
<evidence type="ECO:0000313" key="4">
    <source>
        <dbReference type="Proteomes" id="UP000001192"/>
    </source>
</evidence>
<dbReference type="HOGENOM" id="CLU_061978_0_0_4"/>
<accession>B2JM84</accession>
<evidence type="ECO:0000259" key="2">
    <source>
        <dbReference type="Pfam" id="PF15602"/>
    </source>
</evidence>
<dbReference type="RefSeq" id="WP_012402947.1">
    <property type="nucleotide sequence ID" value="NC_010623.1"/>
</dbReference>